<keyword evidence="1" id="KW-0393">Immunoglobulin domain</keyword>
<organism evidence="3 4">
    <name type="scientific">Podarcis muralis</name>
    <name type="common">Wall lizard</name>
    <name type="synonym">Lacerta muralis</name>
    <dbReference type="NCBI Taxonomy" id="64176"/>
    <lineage>
        <taxon>Eukaryota</taxon>
        <taxon>Metazoa</taxon>
        <taxon>Chordata</taxon>
        <taxon>Craniata</taxon>
        <taxon>Vertebrata</taxon>
        <taxon>Euteleostomi</taxon>
        <taxon>Lepidosauria</taxon>
        <taxon>Squamata</taxon>
        <taxon>Bifurcata</taxon>
        <taxon>Unidentata</taxon>
        <taxon>Episquamata</taxon>
        <taxon>Laterata</taxon>
        <taxon>Lacertibaenia</taxon>
        <taxon>Lacertidae</taxon>
        <taxon>Podarcis</taxon>
    </lineage>
</organism>
<feature type="domain" description="Ig-like" evidence="2">
    <location>
        <begin position="1"/>
        <end position="85"/>
    </location>
</feature>
<feature type="domain" description="Ig-like" evidence="2">
    <location>
        <begin position="319"/>
        <end position="423"/>
    </location>
</feature>
<accession>A0A670K5N5</accession>
<reference evidence="3 4" key="1">
    <citation type="journal article" date="2019" name="Proc. Natl. Acad. Sci. U.S.A.">
        <title>Regulatory changes in pterin and carotenoid genes underlie balanced color polymorphisms in the wall lizard.</title>
        <authorList>
            <person name="Andrade P."/>
            <person name="Pinho C."/>
            <person name="Perez I de Lanuza G."/>
            <person name="Afonso S."/>
            <person name="Brejcha J."/>
            <person name="Rubin C.J."/>
            <person name="Wallerman O."/>
            <person name="Pereira P."/>
            <person name="Sabatino S.J."/>
            <person name="Bellati A."/>
            <person name="Pellitteri-Rosa D."/>
            <person name="Bosakova Z."/>
            <person name="Bunikis I."/>
            <person name="Carretero M.A."/>
            <person name="Feiner N."/>
            <person name="Marsik P."/>
            <person name="Pauperio F."/>
            <person name="Salvi D."/>
            <person name="Soler L."/>
            <person name="While G.M."/>
            <person name="Uller T."/>
            <person name="Font E."/>
            <person name="Andersson L."/>
            <person name="Carneiro M."/>
        </authorList>
    </citation>
    <scope>NUCLEOTIDE SEQUENCE</scope>
</reference>
<dbReference type="PROSITE" id="PS00290">
    <property type="entry name" value="IG_MHC"/>
    <property type="match status" value="2"/>
</dbReference>
<dbReference type="PANTHER" id="PTHR23411">
    <property type="entry name" value="TAPASIN"/>
    <property type="match status" value="1"/>
</dbReference>
<dbReference type="InterPro" id="IPR036179">
    <property type="entry name" value="Ig-like_dom_sf"/>
</dbReference>
<dbReference type="InterPro" id="IPR007110">
    <property type="entry name" value="Ig-like_dom"/>
</dbReference>
<dbReference type="InterPro" id="IPR013783">
    <property type="entry name" value="Ig-like_fold"/>
</dbReference>
<dbReference type="SUPFAM" id="SSF48726">
    <property type="entry name" value="Immunoglobulin"/>
    <property type="match status" value="5"/>
</dbReference>
<proteinExistence type="predicted"/>
<evidence type="ECO:0000313" key="3">
    <source>
        <dbReference type="Ensembl" id="ENSPMRP00000032146.1"/>
    </source>
</evidence>
<dbReference type="Proteomes" id="UP000472272">
    <property type="component" value="Chromosome 13"/>
</dbReference>
<evidence type="ECO:0000256" key="1">
    <source>
        <dbReference type="ARBA" id="ARBA00023319"/>
    </source>
</evidence>
<name>A0A670K5N5_PODMU</name>
<dbReference type="InterPro" id="IPR050380">
    <property type="entry name" value="Immune_Resp_Modulators"/>
</dbReference>
<evidence type="ECO:0000259" key="2">
    <source>
        <dbReference type="PROSITE" id="PS50835"/>
    </source>
</evidence>
<dbReference type="InterPro" id="IPR003006">
    <property type="entry name" value="Ig/MHC_CS"/>
</dbReference>
<dbReference type="AlphaFoldDB" id="A0A670K5N5"/>
<dbReference type="SMART" id="SM00407">
    <property type="entry name" value="IGc1"/>
    <property type="match status" value="4"/>
</dbReference>
<dbReference type="PROSITE" id="PS50835">
    <property type="entry name" value="IG_LIKE"/>
    <property type="match status" value="5"/>
</dbReference>
<feature type="domain" description="Ig-like" evidence="2">
    <location>
        <begin position="210"/>
        <end position="311"/>
    </location>
</feature>
<feature type="domain" description="Ig-like" evidence="2">
    <location>
        <begin position="96"/>
        <end position="200"/>
    </location>
</feature>
<dbReference type="Pfam" id="PF07654">
    <property type="entry name" value="C1-set"/>
    <property type="match status" value="5"/>
</dbReference>
<evidence type="ECO:0000313" key="4">
    <source>
        <dbReference type="Proteomes" id="UP000472272"/>
    </source>
</evidence>
<dbReference type="CDD" id="cd05768">
    <property type="entry name" value="IgC1_CH3_IgAGD_CH4_IgAEM"/>
    <property type="match status" value="2"/>
</dbReference>
<feature type="domain" description="Ig-like" evidence="2">
    <location>
        <begin position="433"/>
        <end position="534"/>
    </location>
</feature>
<dbReference type="FunFam" id="2.60.40.10:FF:000463">
    <property type="entry name" value="Immunoglobulin heavy constant gamma 1"/>
    <property type="match status" value="2"/>
</dbReference>
<protein>
    <recommendedName>
        <fullName evidence="2">Ig-like domain-containing protein</fullName>
    </recommendedName>
</protein>
<dbReference type="Ensembl" id="ENSPMRT00000034087.1">
    <property type="protein sequence ID" value="ENSPMRP00000032146.1"/>
    <property type="gene ID" value="ENSPMRG00000020847.1"/>
</dbReference>
<dbReference type="Gene3D" id="2.60.40.10">
    <property type="entry name" value="Immunoglobulins"/>
    <property type="match status" value="5"/>
</dbReference>
<dbReference type="OMA" id="ADEWNKG"/>
<dbReference type="InterPro" id="IPR003597">
    <property type="entry name" value="Ig_C1-set"/>
</dbReference>
<reference evidence="3" key="3">
    <citation type="submission" date="2025-09" db="UniProtKB">
        <authorList>
            <consortium name="Ensembl"/>
        </authorList>
    </citation>
    <scope>IDENTIFICATION</scope>
</reference>
<dbReference type="GeneTree" id="ENSGT00940000161491"/>
<reference evidence="3" key="2">
    <citation type="submission" date="2025-08" db="UniProtKB">
        <authorList>
            <consortium name="Ensembl"/>
        </authorList>
    </citation>
    <scope>IDENTIFICATION</scope>
</reference>
<keyword evidence="4" id="KW-1185">Reference proteome</keyword>
<sequence length="557" mass="62566">MDFVGSPLNATITCNAINLHTEKTTLQWLRDEAVLESDGPTTISTSKCSHSLRSELTVTKRDWDNGKKFSCNVFNEKFNGIRNISKPLICGNLPVPVKVETIQPSYADIFQTKTAILTCRISNIPENQDLKDLKVTWTRAVDGRPLETILKPSQEQESSGLLFKDAVATVRADEWNKGETFNCKIIHPALFPSMEVRSLRKPQDGNPSAPHIYILPPPSDQLALQETATVTCLMKDFSPPEFFVKWLQNDEPVDASKYFTSTATQESKAPKRYYAYSMLNVNAEEWNSGTTYTCVVGHEMLPLQTSQKTIDKNMDLLVPVKVETIQPSFVDIFQTKMANLTCRISNIPEEQDLKELKVTWTRADDDTPLETILKPSQEQESSGLLFKDAVATVCADEWNKGETFKCKINHPALFPSMEVRSLRKPQDGNPSAPHIYILPPPSDQLALQETATVTCLMKDFSPPEFFVKWLRNDEPMDDSEYFTSTATQESKAPKRYYAYSMLNVNAEEWNSGTTYTCVVGHEMLPLQTSQKTVDKNTGKPTVVNVSLVLSDIASTCQ</sequence>